<dbReference type="PROSITE" id="PS01124">
    <property type="entry name" value="HTH_ARAC_FAMILY_2"/>
    <property type="match status" value="1"/>
</dbReference>
<evidence type="ECO:0000313" key="8">
    <source>
        <dbReference type="EMBL" id="CUO84109.1"/>
    </source>
</evidence>
<name>A0A174IGM7_BACT4</name>
<dbReference type="SMART" id="SM00342">
    <property type="entry name" value="HTH_ARAC"/>
    <property type="match status" value="1"/>
</dbReference>
<evidence type="ECO:0000256" key="2">
    <source>
        <dbReference type="ARBA" id="ARBA00023015"/>
    </source>
</evidence>
<dbReference type="SMART" id="SM00448">
    <property type="entry name" value="REC"/>
    <property type="match status" value="1"/>
</dbReference>
<dbReference type="Gene3D" id="3.40.50.2300">
    <property type="match status" value="1"/>
</dbReference>
<dbReference type="GO" id="GO:0000155">
    <property type="term" value="F:phosphorelay sensor kinase activity"/>
    <property type="evidence" value="ECO:0007669"/>
    <property type="project" value="TreeGrafter"/>
</dbReference>
<dbReference type="Pfam" id="PF00072">
    <property type="entry name" value="Response_reg"/>
    <property type="match status" value="1"/>
</dbReference>
<dbReference type="GO" id="GO:0003700">
    <property type="term" value="F:DNA-binding transcription factor activity"/>
    <property type="evidence" value="ECO:0007669"/>
    <property type="project" value="InterPro"/>
</dbReference>
<dbReference type="EMBL" id="CZAP01000001">
    <property type="protein sequence ID" value="CUO84109.1"/>
    <property type="molecule type" value="Genomic_DNA"/>
</dbReference>
<feature type="transmembrane region" description="Helical" evidence="5">
    <location>
        <begin position="20"/>
        <end position="39"/>
    </location>
</feature>
<accession>A0A174IGM7</accession>
<evidence type="ECO:0000256" key="1">
    <source>
        <dbReference type="ARBA" id="ARBA00022553"/>
    </source>
</evidence>
<feature type="domain" description="Response regulatory" evidence="7">
    <location>
        <begin position="309"/>
        <end position="424"/>
    </location>
</feature>
<dbReference type="InterPro" id="IPR009057">
    <property type="entry name" value="Homeodomain-like_sf"/>
</dbReference>
<evidence type="ECO:0000259" key="6">
    <source>
        <dbReference type="PROSITE" id="PS01124"/>
    </source>
</evidence>
<evidence type="ECO:0000256" key="4">
    <source>
        <dbReference type="PROSITE-ProRule" id="PRU00169"/>
    </source>
</evidence>
<dbReference type="InterPro" id="IPR018060">
    <property type="entry name" value="HTH_AraC"/>
</dbReference>
<dbReference type="PANTHER" id="PTHR43547">
    <property type="entry name" value="TWO-COMPONENT HISTIDINE KINASE"/>
    <property type="match status" value="1"/>
</dbReference>
<keyword evidence="5" id="KW-0472">Membrane</keyword>
<dbReference type="GO" id="GO:0043565">
    <property type="term" value="F:sequence-specific DNA binding"/>
    <property type="evidence" value="ECO:0007669"/>
    <property type="project" value="InterPro"/>
</dbReference>
<evidence type="ECO:0000256" key="3">
    <source>
        <dbReference type="ARBA" id="ARBA00023163"/>
    </source>
</evidence>
<dbReference type="PANTHER" id="PTHR43547:SF2">
    <property type="entry name" value="HYBRID SIGNAL TRANSDUCTION HISTIDINE KINASE C"/>
    <property type="match status" value="1"/>
</dbReference>
<dbReference type="SUPFAM" id="SSF52172">
    <property type="entry name" value="CheY-like"/>
    <property type="match status" value="1"/>
</dbReference>
<dbReference type="Gene3D" id="3.30.565.10">
    <property type="entry name" value="Histidine kinase-like ATPase, C-terminal domain"/>
    <property type="match status" value="1"/>
</dbReference>
<feature type="domain" description="HTH araC/xylS-type" evidence="6">
    <location>
        <begin position="461"/>
        <end position="560"/>
    </location>
</feature>
<dbReference type="PROSITE" id="PS50110">
    <property type="entry name" value="RESPONSE_REGULATORY"/>
    <property type="match status" value="1"/>
</dbReference>
<dbReference type="SUPFAM" id="SSF46689">
    <property type="entry name" value="Homeodomain-like"/>
    <property type="match status" value="1"/>
</dbReference>
<dbReference type="InterPro" id="IPR011006">
    <property type="entry name" value="CheY-like_superfamily"/>
</dbReference>
<protein>
    <submittedName>
        <fullName evidence="8">Two-component system response regulator</fullName>
    </submittedName>
</protein>
<reference evidence="8 9" key="1">
    <citation type="submission" date="2015-09" db="EMBL/GenBank/DDBJ databases">
        <authorList>
            <consortium name="Pathogen Informatics"/>
        </authorList>
    </citation>
    <scope>NUCLEOTIDE SEQUENCE [LARGE SCALE GENOMIC DNA]</scope>
    <source>
        <strain evidence="8 9">2789STDY5834899</strain>
    </source>
</reference>
<sequence>MYLKTISIAASFMTATIFENQLYLVLLLILGGISLYWLLSRFLSIQKERDFLKEENQYFIDSFQSIRNPIALVHTPLRTICNNACPENMKYDLLLVIRHIDYLDEHLDKLSGLKYLHNHPGNLDIAEHELGNFLKDRFRSLQSYATDKHIKLTVKTAFNYASAWFDKGKVTPIIEKFVMNAIDCSEPESNIILLISICQEHWEISVTDSENGKLTKLYNEHKRWMPKYKSEFECHFVKSILLKKLTNLCSGKILVNNSSHAITLRFPVKCTCGNKPNHPTLCITNSPKNEKIDTLLVKAPCKRNSHKPVVVLADSNDDFRSYLEGCLTEDYTVKSFGDGAEAMDYIKDEYPDLVICDTELHSMNGVEFSSRLKTSCHTSIIPIILYGSHIDIDRYNRRKTSLADTFLQIPFGVEELKIETSILIKNNRFLRKSFLQRVFGEKFLEIKATEILKTDESPLINKVTQIILKNLDNEKMTIKFIAEELGTSRTSLYNKWIQLTGEPLRNFIRKIRMEKAYEMLENGNYRVSEVPEKIGMKNVSNFRESYKDYFGKTPSETIKNI</sequence>
<proteinExistence type="predicted"/>
<keyword evidence="3" id="KW-0804">Transcription</keyword>
<organism evidence="8 9">
    <name type="scientific">Bacteroides thetaiotaomicron</name>
    <dbReference type="NCBI Taxonomy" id="818"/>
    <lineage>
        <taxon>Bacteria</taxon>
        <taxon>Pseudomonadati</taxon>
        <taxon>Bacteroidota</taxon>
        <taxon>Bacteroidia</taxon>
        <taxon>Bacteroidales</taxon>
        <taxon>Bacteroidaceae</taxon>
        <taxon>Bacteroides</taxon>
    </lineage>
</organism>
<dbReference type="CDD" id="cd00156">
    <property type="entry name" value="REC"/>
    <property type="match status" value="1"/>
</dbReference>
<dbReference type="AlphaFoldDB" id="A0A174IGM7"/>
<dbReference type="InterPro" id="IPR001789">
    <property type="entry name" value="Sig_transdc_resp-reg_receiver"/>
</dbReference>
<keyword evidence="2" id="KW-0805">Transcription regulation</keyword>
<dbReference type="Pfam" id="PF12833">
    <property type="entry name" value="HTH_18"/>
    <property type="match status" value="1"/>
</dbReference>
<dbReference type="InterPro" id="IPR036890">
    <property type="entry name" value="HATPase_C_sf"/>
</dbReference>
<evidence type="ECO:0000256" key="5">
    <source>
        <dbReference type="SAM" id="Phobius"/>
    </source>
</evidence>
<evidence type="ECO:0000313" key="9">
    <source>
        <dbReference type="Proteomes" id="UP000095576"/>
    </source>
</evidence>
<keyword evidence="1 4" id="KW-0597">Phosphoprotein</keyword>
<keyword evidence="5" id="KW-0812">Transmembrane</keyword>
<evidence type="ECO:0000259" key="7">
    <source>
        <dbReference type="PROSITE" id="PS50110"/>
    </source>
</evidence>
<dbReference type="Gene3D" id="1.10.10.60">
    <property type="entry name" value="Homeodomain-like"/>
    <property type="match status" value="1"/>
</dbReference>
<gene>
    <name evidence="8" type="primary">sphR</name>
    <name evidence="8" type="ORF">ERS852511_00286</name>
</gene>
<dbReference type="Proteomes" id="UP000095576">
    <property type="component" value="Unassembled WGS sequence"/>
</dbReference>
<dbReference type="SUPFAM" id="SSF55874">
    <property type="entry name" value="ATPase domain of HSP90 chaperone/DNA topoisomerase II/histidine kinase"/>
    <property type="match status" value="1"/>
</dbReference>
<feature type="modified residue" description="4-aspartylphosphate" evidence="4">
    <location>
        <position position="357"/>
    </location>
</feature>
<keyword evidence="5" id="KW-1133">Transmembrane helix</keyword>